<dbReference type="EC" id="2.7.13.3" evidence="3"/>
<dbReference type="InterPro" id="IPR050428">
    <property type="entry name" value="TCS_sensor_his_kinase"/>
</dbReference>
<evidence type="ECO:0000256" key="6">
    <source>
        <dbReference type="ARBA" id="ARBA00022692"/>
    </source>
</evidence>
<keyword evidence="5" id="KW-0808">Transferase</keyword>
<dbReference type="Gene3D" id="1.10.287.130">
    <property type="match status" value="1"/>
</dbReference>
<dbReference type="PRINTS" id="PR00344">
    <property type="entry name" value="BCTRLSENSOR"/>
</dbReference>
<dbReference type="SUPFAM" id="SSF55874">
    <property type="entry name" value="ATPase domain of HSP90 chaperone/DNA topoisomerase II/histidine kinase"/>
    <property type="match status" value="1"/>
</dbReference>
<evidence type="ECO:0000256" key="9">
    <source>
        <dbReference type="ARBA" id="ARBA00023012"/>
    </source>
</evidence>
<dbReference type="STRING" id="1123401.GCA_000621325_03117"/>
<dbReference type="InterPro" id="IPR005467">
    <property type="entry name" value="His_kinase_dom"/>
</dbReference>
<evidence type="ECO:0000256" key="5">
    <source>
        <dbReference type="ARBA" id="ARBA00022679"/>
    </source>
</evidence>
<proteinExistence type="predicted"/>
<comment type="caution">
    <text evidence="14">The sequence shown here is derived from an EMBL/GenBank/DDBJ whole genome shotgun (WGS) entry which is preliminary data.</text>
</comment>
<protein>
    <recommendedName>
        <fullName evidence="3">histidine kinase</fullName>
        <ecNumber evidence="3">2.7.13.3</ecNumber>
    </recommendedName>
</protein>
<evidence type="ECO:0000256" key="1">
    <source>
        <dbReference type="ARBA" id="ARBA00000085"/>
    </source>
</evidence>
<dbReference type="InterPro" id="IPR004358">
    <property type="entry name" value="Sig_transdc_His_kin-like_C"/>
</dbReference>
<dbReference type="InterPro" id="IPR003594">
    <property type="entry name" value="HATPase_dom"/>
</dbReference>
<dbReference type="GO" id="GO:0005886">
    <property type="term" value="C:plasma membrane"/>
    <property type="evidence" value="ECO:0007669"/>
    <property type="project" value="UniProtKB-ARBA"/>
</dbReference>
<feature type="transmembrane region" description="Helical" evidence="11">
    <location>
        <begin position="15"/>
        <end position="36"/>
    </location>
</feature>
<dbReference type="CDD" id="cd06225">
    <property type="entry name" value="HAMP"/>
    <property type="match status" value="1"/>
</dbReference>
<evidence type="ECO:0000256" key="4">
    <source>
        <dbReference type="ARBA" id="ARBA00022553"/>
    </source>
</evidence>
<keyword evidence="4" id="KW-0597">Phosphoprotein</keyword>
<keyword evidence="8 11" id="KW-1133">Transmembrane helix</keyword>
<dbReference type="Pfam" id="PF00672">
    <property type="entry name" value="HAMP"/>
    <property type="match status" value="1"/>
</dbReference>
<dbReference type="CDD" id="cd00075">
    <property type="entry name" value="HATPase"/>
    <property type="match status" value="1"/>
</dbReference>
<dbReference type="EMBL" id="MTEJ01000575">
    <property type="protein sequence ID" value="OQX01452.1"/>
    <property type="molecule type" value="Genomic_DNA"/>
</dbReference>
<dbReference type="SUPFAM" id="SSF158472">
    <property type="entry name" value="HAMP domain-like"/>
    <property type="match status" value="1"/>
</dbReference>
<dbReference type="InterPro" id="IPR003660">
    <property type="entry name" value="HAMP_dom"/>
</dbReference>
<evidence type="ECO:0000256" key="7">
    <source>
        <dbReference type="ARBA" id="ARBA00022777"/>
    </source>
</evidence>
<evidence type="ECO:0000313" key="14">
    <source>
        <dbReference type="EMBL" id="OQX01452.1"/>
    </source>
</evidence>
<evidence type="ECO:0000256" key="8">
    <source>
        <dbReference type="ARBA" id="ARBA00022989"/>
    </source>
</evidence>
<dbReference type="Pfam" id="PF00512">
    <property type="entry name" value="HisKA"/>
    <property type="match status" value="1"/>
</dbReference>
<keyword evidence="9" id="KW-0902">Two-component regulatory system</keyword>
<evidence type="ECO:0000256" key="3">
    <source>
        <dbReference type="ARBA" id="ARBA00012438"/>
    </source>
</evidence>
<evidence type="ECO:0000256" key="11">
    <source>
        <dbReference type="SAM" id="Phobius"/>
    </source>
</evidence>
<evidence type="ECO:0000259" key="12">
    <source>
        <dbReference type="PROSITE" id="PS50109"/>
    </source>
</evidence>
<evidence type="ECO:0000313" key="15">
    <source>
        <dbReference type="Proteomes" id="UP000192491"/>
    </source>
</evidence>
<keyword evidence="10 11" id="KW-0472">Membrane</keyword>
<evidence type="ECO:0000259" key="13">
    <source>
        <dbReference type="PROSITE" id="PS50885"/>
    </source>
</evidence>
<dbReference type="InterPro" id="IPR036890">
    <property type="entry name" value="HATPase_C_sf"/>
</dbReference>
<accession>A0A1Y1QAX8</accession>
<feature type="transmembrane region" description="Helical" evidence="11">
    <location>
        <begin position="160"/>
        <end position="182"/>
    </location>
</feature>
<dbReference type="Pfam" id="PF02518">
    <property type="entry name" value="HATPase_c"/>
    <property type="match status" value="1"/>
</dbReference>
<keyword evidence="6 11" id="KW-0812">Transmembrane</keyword>
<sequence>MIRKLLNTSVFRLSLIYALLFSTVAAGALGFIYWMAKGQMEQQTDARLQLETDALLNMYSSLNVDRFTTIISMRNSENGSRYLFARLIHRSQHDFAHDIPFKPVNNKLGQGVATLPLNEILKGKNQHAEPARLMLTLLSGDYQLLVITDLKEQHILMDRLLQTVLVAIGVIFTLALIGGIMMNRHVQRRINAVGHTANDIISGDLSRRMPVTGRNDEFDSLSHVLNTMLTRIEQLMQSMRDVTDNLAHDLRNPLNRLRNRLEASQYHPSQTTDYPALIQDTIQEVDELIKTFNALLSIAQVESSSQRQDWAEVDLSALTEELAELYTVVAEEDNLSLTHHAEAGLYLHGNRQLLAQAITNLLDNAVKYTPAGGEIRLEAARQNGNITITVSDNGHGIPAEQREQVFKRFKRLDNARSTPGNGLGLSLVKAVAELHGATVQLQDNHPGLRASLVIATAR</sequence>
<dbReference type="PANTHER" id="PTHR45436">
    <property type="entry name" value="SENSOR HISTIDINE KINASE YKOH"/>
    <property type="match status" value="1"/>
</dbReference>
<dbReference type="Gene3D" id="3.30.565.10">
    <property type="entry name" value="Histidine kinase-like ATPase, C-terminal domain"/>
    <property type="match status" value="1"/>
</dbReference>
<reference evidence="14 15" key="1">
    <citation type="submission" date="2017-01" db="EMBL/GenBank/DDBJ databases">
        <title>Novel large sulfur bacteria in the metagenomes of groundwater-fed chemosynthetic microbial mats in the Lake Huron basin.</title>
        <authorList>
            <person name="Sharrar A.M."/>
            <person name="Flood B.E."/>
            <person name="Bailey J.V."/>
            <person name="Jones D.S."/>
            <person name="Biddanda B."/>
            <person name="Ruberg S.A."/>
            <person name="Marcus D.N."/>
            <person name="Dick G.J."/>
        </authorList>
    </citation>
    <scope>NUCLEOTIDE SEQUENCE [LARGE SCALE GENOMIC DNA]</scope>
    <source>
        <strain evidence="14">A8</strain>
    </source>
</reference>
<dbReference type="SMART" id="SM00387">
    <property type="entry name" value="HATPase_c"/>
    <property type="match status" value="1"/>
</dbReference>
<dbReference type="PROSITE" id="PS50885">
    <property type="entry name" value="HAMP"/>
    <property type="match status" value="1"/>
</dbReference>
<dbReference type="AlphaFoldDB" id="A0A1Y1QAX8"/>
<dbReference type="Gene3D" id="6.10.340.10">
    <property type="match status" value="1"/>
</dbReference>
<dbReference type="Proteomes" id="UP000192491">
    <property type="component" value="Unassembled WGS sequence"/>
</dbReference>
<comment type="subcellular location">
    <subcellularLocation>
        <location evidence="2">Membrane</location>
    </subcellularLocation>
</comment>
<keyword evidence="7 14" id="KW-0418">Kinase</keyword>
<dbReference type="InterPro" id="IPR003661">
    <property type="entry name" value="HisK_dim/P_dom"/>
</dbReference>
<evidence type="ECO:0000256" key="2">
    <source>
        <dbReference type="ARBA" id="ARBA00004370"/>
    </source>
</evidence>
<dbReference type="SMART" id="SM00304">
    <property type="entry name" value="HAMP"/>
    <property type="match status" value="1"/>
</dbReference>
<dbReference type="GO" id="GO:0000155">
    <property type="term" value="F:phosphorelay sensor kinase activity"/>
    <property type="evidence" value="ECO:0007669"/>
    <property type="project" value="InterPro"/>
</dbReference>
<evidence type="ECO:0000256" key="10">
    <source>
        <dbReference type="ARBA" id="ARBA00023136"/>
    </source>
</evidence>
<dbReference type="CDD" id="cd00082">
    <property type="entry name" value="HisKA"/>
    <property type="match status" value="1"/>
</dbReference>
<gene>
    <name evidence="14" type="ORF">BWK73_46050</name>
</gene>
<dbReference type="FunFam" id="3.30.565.10:FF:000006">
    <property type="entry name" value="Sensor histidine kinase WalK"/>
    <property type="match status" value="1"/>
</dbReference>
<dbReference type="SMART" id="SM00388">
    <property type="entry name" value="HisKA"/>
    <property type="match status" value="1"/>
</dbReference>
<dbReference type="SUPFAM" id="SSF47384">
    <property type="entry name" value="Homodimeric domain of signal transducing histidine kinase"/>
    <property type="match status" value="1"/>
</dbReference>
<dbReference type="PROSITE" id="PS50109">
    <property type="entry name" value="HIS_KIN"/>
    <property type="match status" value="1"/>
</dbReference>
<feature type="domain" description="HAMP" evidence="13">
    <location>
        <begin position="184"/>
        <end position="237"/>
    </location>
</feature>
<organism evidence="14 15">
    <name type="scientific">Thiothrix lacustris</name>
    <dbReference type="NCBI Taxonomy" id="525917"/>
    <lineage>
        <taxon>Bacteria</taxon>
        <taxon>Pseudomonadati</taxon>
        <taxon>Pseudomonadota</taxon>
        <taxon>Gammaproteobacteria</taxon>
        <taxon>Thiotrichales</taxon>
        <taxon>Thiotrichaceae</taxon>
        <taxon>Thiothrix</taxon>
    </lineage>
</organism>
<comment type="catalytic activity">
    <reaction evidence="1">
        <text>ATP + protein L-histidine = ADP + protein N-phospho-L-histidine.</text>
        <dbReference type="EC" id="2.7.13.3"/>
    </reaction>
</comment>
<name>A0A1Y1QAX8_9GAMM</name>
<feature type="domain" description="Histidine kinase" evidence="12">
    <location>
        <begin position="245"/>
        <end position="458"/>
    </location>
</feature>
<dbReference type="InterPro" id="IPR036097">
    <property type="entry name" value="HisK_dim/P_sf"/>
</dbReference>
<dbReference type="PANTHER" id="PTHR45436:SF8">
    <property type="entry name" value="HISTIDINE KINASE"/>
    <property type="match status" value="1"/>
</dbReference>